<feature type="compositionally biased region" description="Basic residues" evidence="1">
    <location>
        <begin position="110"/>
        <end position="119"/>
    </location>
</feature>
<comment type="caution">
    <text evidence="2">The sequence shown here is derived from an EMBL/GenBank/DDBJ whole genome shotgun (WGS) entry which is preliminary data.</text>
</comment>
<evidence type="ECO:0000256" key="1">
    <source>
        <dbReference type="SAM" id="MobiDB-lite"/>
    </source>
</evidence>
<protein>
    <submittedName>
        <fullName evidence="2">Uncharacterized protein</fullName>
    </submittedName>
</protein>
<evidence type="ECO:0000313" key="2">
    <source>
        <dbReference type="EMBL" id="EMA57362.1"/>
    </source>
</evidence>
<name>M0NHA8_9EURY</name>
<sequence>MAPQTQTITVDRVSNSGNAIAHQQHAGKTVLVPAGEVGVEYDVRMVDQGSHFEAQLVDRTEQTQPSQPSISPDTSNIGKGRGKDSHSHTIQSSPAGGRLRGIPGGSGKEQRRRMSQRKK</sequence>
<gene>
    <name evidence="2" type="ORF">C470_13888</name>
</gene>
<feature type="region of interest" description="Disordered" evidence="1">
    <location>
        <begin position="1"/>
        <end position="28"/>
    </location>
</feature>
<organism evidence="2 3">
    <name type="scientific">Halorubrum distributum JCM 13561</name>
    <dbReference type="NCBI Taxonomy" id="1227483"/>
    <lineage>
        <taxon>Archaea</taxon>
        <taxon>Methanobacteriati</taxon>
        <taxon>Methanobacteriota</taxon>
        <taxon>Stenosarchaea group</taxon>
        <taxon>Halobacteria</taxon>
        <taxon>Halobacteriales</taxon>
        <taxon>Haloferacaceae</taxon>
        <taxon>Halorubrum</taxon>
        <taxon>Halorubrum distributum group</taxon>
    </lineage>
</organism>
<dbReference type="Proteomes" id="UP000011581">
    <property type="component" value="Unassembled WGS sequence"/>
</dbReference>
<feature type="compositionally biased region" description="Gly residues" evidence="1">
    <location>
        <begin position="98"/>
        <end position="107"/>
    </location>
</feature>
<evidence type="ECO:0000313" key="3">
    <source>
        <dbReference type="Proteomes" id="UP000011581"/>
    </source>
</evidence>
<dbReference type="EMBL" id="AOJF01000057">
    <property type="protein sequence ID" value="EMA57362.1"/>
    <property type="molecule type" value="Genomic_DNA"/>
</dbReference>
<feature type="compositionally biased region" description="Polar residues" evidence="1">
    <location>
        <begin position="62"/>
        <end position="77"/>
    </location>
</feature>
<dbReference type="AlphaFoldDB" id="M0NHA8"/>
<reference evidence="2 3" key="1">
    <citation type="journal article" date="2014" name="PLoS Genet.">
        <title>Phylogenetically driven sequencing of extremely halophilic archaea reveals strategies for static and dynamic osmo-response.</title>
        <authorList>
            <person name="Becker E.A."/>
            <person name="Seitzer P.M."/>
            <person name="Tritt A."/>
            <person name="Larsen D."/>
            <person name="Krusor M."/>
            <person name="Yao A.I."/>
            <person name="Wu D."/>
            <person name="Madern D."/>
            <person name="Eisen J.A."/>
            <person name="Darling A.E."/>
            <person name="Facciotti M.T."/>
        </authorList>
    </citation>
    <scope>NUCLEOTIDE SEQUENCE [LARGE SCALE GENOMIC DNA]</scope>
    <source>
        <strain evidence="2 3">JCM 13561</strain>
    </source>
</reference>
<feature type="region of interest" description="Disordered" evidence="1">
    <location>
        <begin position="52"/>
        <end position="119"/>
    </location>
</feature>
<proteinExistence type="predicted"/>
<feature type="compositionally biased region" description="Polar residues" evidence="1">
    <location>
        <begin position="1"/>
        <end position="18"/>
    </location>
</feature>
<accession>M0NHA8</accession>